<proteinExistence type="predicted"/>
<gene>
    <name evidence="3" type="ORF">CR513_57313</name>
</gene>
<evidence type="ECO:0000313" key="4">
    <source>
        <dbReference type="Proteomes" id="UP000257109"/>
    </source>
</evidence>
<evidence type="ECO:0000313" key="3">
    <source>
        <dbReference type="EMBL" id="RDX64166.1"/>
    </source>
</evidence>
<feature type="region of interest" description="Disordered" evidence="1">
    <location>
        <begin position="218"/>
        <end position="248"/>
    </location>
</feature>
<feature type="compositionally biased region" description="Polar residues" evidence="1">
    <location>
        <begin position="218"/>
        <end position="227"/>
    </location>
</feature>
<protein>
    <recommendedName>
        <fullName evidence="2">Integrase zinc-binding domain-containing protein</fullName>
    </recommendedName>
</protein>
<sequence>MAAIFEKFTLLYVPREQNKRANLLSVIHESIGRPTIEEPDVCSMEERATWMSPLTVYLRDEILLKDLAEAKKLVKDAVRYIIIRGELYRRGFSFLLLRCIEGEEEHYMIKEVHEGLCSSHIGGRALANKIARANYYWSTLKGDCMEYVKKCNKCQRFTEVGNAPPEQLHSITSPWPFHKCRVDILGPFPPAPVQIKYLTVAGFLRPAEDKAAIHISRTLPNKQASRSGKQDHLKRTPQTARRSKGEVKEYVAKARAAKHQQRRLAPRHFQPHDLVLRKITRTTDNNKLTPIWEGPYRIIEEIGKGAYRLEQLDGKKIPWTWKAMNL</sequence>
<accession>A0A371EDQ8</accession>
<keyword evidence="4" id="KW-1185">Reference proteome</keyword>
<dbReference type="EMBL" id="QJKJ01014516">
    <property type="protein sequence ID" value="RDX64166.1"/>
    <property type="molecule type" value="Genomic_DNA"/>
</dbReference>
<organism evidence="3 4">
    <name type="scientific">Mucuna pruriens</name>
    <name type="common">Velvet bean</name>
    <name type="synonym">Dolichos pruriens</name>
    <dbReference type="NCBI Taxonomy" id="157652"/>
    <lineage>
        <taxon>Eukaryota</taxon>
        <taxon>Viridiplantae</taxon>
        <taxon>Streptophyta</taxon>
        <taxon>Embryophyta</taxon>
        <taxon>Tracheophyta</taxon>
        <taxon>Spermatophyta</taxon>
        <taxon>Magnoliopsida</taxon>
        <taxon>eudicotyledons</taxon>
        <taxon>Gunneridae</taxon>
        <taxon>Pentapetalae</taxon>
        <taxon>rosids</taxon>
        <taxon>fabids</taxon>
        <taxon>Fabales</taxon>
        <taxon>Fabaceae</taxon>
        <taxon>Papilionoideae</taxon>
        <taxon>50 kb inversion clade</taxon>
        <taxon>NPAAA clade</taxon>
        <taxon>indigoferoid/millettioid clade</taxon>
        <taxon>Phaseoleae</taxon>
        <taxon>Mucuna</taxon>
    </lineage>
</organism>
<dbReference type="Proteomes" id="UP000257109">
    <property type="component" value="Unassembled WGS sequence"/>
</dbReference>
<dbReference type="PANTHER" id="PTHR48475">
    <property type="entry name" value="RIBONUCLEASE H"/>
    <property type="match status" value="1"/>
</dbReference>
<evidence type="ECO:0000259" key="2">
    <source>
        <dbReference type="Pfam" id="PF17921"/>
    </source>
</evidence>
<reference evidence="3" key="1">
    <citation type="submission" date="2018-05" db="EMBL/GenBank/DDBJ databases">
        <title>Draft genome of Mucuna pruriens seed.</title>
        <authorList>
            <person name="Nnadi N.E."/>
            <person name="Vos R."/>
            <person name="Hasami M.H."/>
            <person name="Devisetty U.K."/>
            <person name="Aguiy J.C."/>
        </authorList>
    </citation>
    <scope>NUCLEOTIDE SEQUENCE [LARGE SCALE GENOMIC DNA]</scope>
    <source>
        <strain evidence="3">JCA_2017</strain>
    </source>
</reference>
<dbReference type="AlphaFoldDB" id="A0A371EDQ8"/>
<dbReference type="Pfam" id="PF17921">
    <property type="entry name" value="Integrase_H2C2"/>
    <property type="match status" value="1"/>
</dbReference>
<dbReference type="PANTHER" id="PTHR48475:SF2">
    <property type="entry name" value="RIBONUCLEASE H"/>
    <property type="match status" value="1"/>
</dbReference>
<feature type="non-terminal residue" evidence="3">
    <location>
        <position position="1"/>
    </location>
</feature>
<comment type="caution">
    <text evidence="3">The sequence shown here is derived from an EMBL/GenBank/DDBJ whole genome shotgun (WGS) entry which is preliminary data.</text>
</comment>
<feature type="domain" description="Integrase zinc-binding" evidence="2">
    <location>
        <begin position="106"/>
        <end position="157"/>
    </location>
</feature>
<dbReference type="InterPro" id="IPR041588">
    <property type="entry name" value="Integrase_H2C2"/>
</dbReference>
<evidence type="ECO:0000256" key="1">
    <source>
        <dbReference type="SAM" id="MobiDB-lite"/>
    </source>
</evidence>
<name>A0A371EDQ8_MUCPR</name>
<dbReference type="Gene3D" id="1.10.340.70">
    <property type="match status" value="1"/>
</dbReference>